<reference evidence="2 3" key="1">
    <citation type="submission" date="2015-05" db="EMBL/GenBank/DDBJ databases">
        <title>Genome sequencing and analysis of members of genus Stenotrophomonas.</title>
        <authorList>
            <person name="Patil P.P."/>
            <person name="Midha S."/>
            <person name="Patil P.B."/>
        </authorList>
    </citation>
    <scope>NUCLEOTIDE SEQUENCE [LARGE SCALE GENOMIC DNA]</scope>
    <source>
        <strain evidence="2 3">DSM 12575</strain>
    </source>
</reference>
<organism evidence="2 3">
    <name type="scientific">Stenotrophomonas nitritireducens</name>
    <dbReference type="NCBI Taxonomy" id="83617"/>
    <lineage>
        <taxon>Bacteria</taxon>
        <taxon>Pseudomonadati</taxon>
        <taxon>Pseudomonadota</taxon>
        <taxon>Gammaproteobacteria</taxon>
        <taxon>Lysobacterales</taxon>
        <taxon>Lysobacteraceae</taxon>
        <taxon>Stenotrophomonas</taxon>
    </lineage>
</organism>
<keyword evidence="1" id="KW-0175">Coiled coil</keyword>
<comment type="caution">
    <text evidence="2">The sequence shown here is derived from an EMBL/GenBank/DDBJ whole genome shotgun (WGS) entry which is preliminary data.</text>
</comment>
<keyword evidence="3" id="KW-1185">Reference proteome</keyword>
<feature type="coiled-coil region" evidence="1">
    <location>
        <begin position="198"/>
        <end position="225"/>
    </location>
</feature>
<proteinExistence type="predicted"/>
<sequence length="329" mass="35870">MARELCLFLHVDASAVPARERAGFVMLAVRRAAPFDDPEADITWCGHHAAVWYWSASRARSLAGPLPARTRIHGEASHRGTMHLDDEKLELLDLSLTGSETPSAGIEARLWRHGHLVASRWWPRVPSTPAWQVFLRGAGMPSTLAMPEPLPTALHEHAMGTSTQLDTWAGQLQAQWPLLATGTGCLIIGAFCWQLAGIARAHSENSKVESRISQLEKRLDSVISARNAADEASATVRSLLKLRPPASQTRLLAEIAKITPSGSWNVMQWQQPGPETLEITLKGSALDAAAVVNAWEQSPLMQDVTPISSNRPDELVLRARLTPAAEPAE</sequence>
<evidence type="ECO:0000313" key="3">
    <source>
        <dbReference type="Proteomes" id="UP000050902"/>
    </source>
</evidence>
<evidence type="ECO:0000256" key="1">
    <source>
        <dbReference type="SAM" id="Coils"/>
    </source>
</evidence>
<dbReference type="EMBL" id="LDJG01000026">
    <property type="protein sequence ID" value="KRG55010.1"/>
    <property type="molecule type" value="Genomic_DNA"/>
</dbReference>
<dbReference type="Proteomes" id="UP000050902">
    <property type="component" value="Unassembled WGS sequence"/>
</dbReference>
<protein>
    <recommendedName>
        <fullName evidence="4">General secretion pathway protein GspL</fullName>
    </recommendedName>
</protein>
<evidence type="ECO:0008006" key="4">
    <source>
        <dbReference type="Google" id="ProtNLM"/>
    </source>
</evidence>
<evidence type="ECO:0000313" key="2">
    <source>
        <dbReference type="EMBL" id="KRG55010.1"/>
    </source>
</evidence>
<gene>
    <name evidence="2" type="ORF">ABB22_14980</name>
</gene>
<name>A0ABR5NH23_9GAMM</name>
<accession>A0ABR5NH23</accession>